<evidence type="ECO:0000256" key="2">
    <source>
        <dbReference type="ARBA" id="ARBA00022748"/>
    </source>
</evidence>
<dbReference type="InterPro" id="IPR050553">
    <property type="entry name" value="Thioredoxin_ResA/DsbE_sf"/>
</dbReference>
<protein>
    <submittedName>
        <fullName evidence="7">Thioredoxin-like</fullName>
    </submittedName>
</protein>
<keyword evidence="8" id="KW-1185">Reference proteome</keyword>
<accession>A0A212T9Y4</accession>
<keyword evidence="5" id="KW-0732">Signal</keyword>
<dbReference type="InterPro" id="IPR000866">
    <property type="entry name" value="AhpC/TSA"/>
</dbReference>
<evidence type="ECO:0000256" key="5">
    <source>
        <dbReference type="SAM" id="SignalP"/>
    </source>
</evidence>
<dbReference type="PROSITE" id="PS51352">
    <property type="entry name" value="THIOREDOXIN_2"/>
    <property type="match status" value="1"/>
</dbReference>
<feature type="chain" id="PRO_5013347215" evidence="5">
    <location>
        <begin position="26"/>
        <end position="170"/>
    </location>
</feature>
<feature type="signal peptide" evidence="5">
    <location>
        <begin position="1"/>
        <end position="25"/>
    </location>
</feature>
<keyword evidence="4" id="KW-0676">Redox-active center</keyword>
<organism evidence="7 8">
    <name type="scientific">Hymenobacter gelipurpurascens</name>
    <dbReference type="NCBI Taxonomy" id="89968"/>
    <lineage>
        <taxon>Bacteria</taxon>
        <taxon>Pseudomonadati</taxon>
        <taxon>Bacteroidota</taxon>
        <taxon>Cytophagia</taxon>
        <taxon>Cytophagales</taxon>
        <taxon>Hymenobacteraceae</taxon>
        <taxon>Hymenobacter</taxon>
    </lineage>
</organism>
<dbReference type="Gene3D" id="3.40.30.10">
    <property type="entry name" value="Glutaredoxin"/>
    <property type="match status" value="1"/>
</dbReference>
<proteinExistence type="predicted"/>
<dbReference type="InterPro" id="IPR036249">
    <property type="entry name" value="Thioredoxin-like_sf"/>
</dbReference>
<dbReference type="PANTHER" id="PTHR42852:SF6">
    <property type="entry name" value="THIOL:DISULFIDE INTERCHANGE PROTEIN DSBE"/>
    <property type="match status" value="1"/>
</dbReference>
<sequence length="170" mass="18702">MGYLLLYLLPLLVAGCQRPTTSVTAAPGAPADSVTTVNAGLRTPAGKHLPLSSLRGKYVVVVFWASWNEASRQESPNLRKIYQQFGSRGLEIYGVSLDTDRREWVRAIRADALVWPQVAALNSLKNTSLEAYGIPSVPYTMLLDPEGRILARNLYGRALGQKISEYIPLD</sequence>
<dbReference type="OrthoDB" id="6399635at2"/>
<dbReference type="EMBL" id="FYEW01000001">
    <property type="protein sequence ID" value="SNC62805.1"/>
    <property type="molecule type" value="Genomic_DNA"/>
</dbReference>
<dbReference type="GO" id="GO:0017004">
    <property type="term" value="P:cytochrome complex assembly"/>
    <property type="evidence" value="ECO:0007669"/>
    <property type="project" value="UniProtKB-KW"/>
</dbReference>
<dbReference type="AlphaFoldDB" id="A0A212T9Y4"/>
<keyword evidence="3" id="KW-1015">Disulfide bond</keyword>
<dbReference type="Pfam" id="PF00578">
    <property type="entry name" value="AhpC-TSA"/>
    <property type="match status" value="1"/>
</dbReference>
<dbReference type="SUPFAM" id="SSF52833">
    <property type="entry name" value="Thioredoxin-like"/>
    <property type="match status" value="1"/>
</dbReference>
<evidence type="ECO:0000256" key="4">
    <source>
        <dbReference type="ARBA" id="ARBA00023284"/>
    </source>
</evidence>
<feature type="domain" description="Thioredoxin" evidence="6">
    <location>
        <begin position="25"/>
        <end position="170"/>
    </location>
</feature>
<dbReference type="PANTHER" id="PTHR42852">
    <property type="entry name" value="THIOL:DISULFIDE INTERCHANGE PROTEIN DSBE"/>
    <property type="match status" value="1"/>
</dbReference>
<dbReference type="RefSeq" id="WP_088842052.1">
    <property type="nucleotide sequence ID" value="NZ_FYEW01000001.1"/>
</dbReference>
<evidence type="ECO:0000313" key="7">
    <source>
        <dbReference type="EMBL" id="SNC62805.1"/>
    </source>
</evidence>
<dbReference type="GO" id="GO:0030313">
    <property type="term" value="C:cell envelope"/>
    <property type="evidence" value="ECO:0007669"/>
    <property type="project" value="UniProtKB-SubCell"/>
</dbReference>
<dbReference type="InterPro" id="IPR013766">
    <property type="entry name" value="Thioredoxin_domain"/>
</dbReference>
<gene>
    <name evidence="7" type="ORF">SAMN06265337_0745</name>
</gene>
<evidence type="ECO:0000256" key="3">
    <source>
        <dbReference type="ARBA" id="ARBA00023157"/>
    </source>
</evidence>
<evidence type="ECO:0000259" key="6">
    <source>
        <dbReference type="PROSITE" id="PS51352"/>
    </source>
</evidence>
<comment type="subcellular location">
    <subcellularLocation>
        <location evidence="1">Cell envelope</location>
    </subcellularLocation>
</comment>
<keyword evidence="2" id="KW-0201">Cytochrome c-type biogenesis</keyword>
<evidence type="ECO:0000313" key="8">
    <source>
        <dbReference type="Proteomes" id="UP000198131"/>
    </source>
</evidence>
<reference evidence="8" key="1">
    <citation type="submission" date="2017-06" db="EMBL/GenBank/DDBJ databases">
        <authorList>
            <person name="Varghese N."/>
            <person name="Submissions S."/>
        </authorList>
    </citation>
    <scope>NUCLEOTIDE SEQUENCE [LARGE SCALE GENOMIC DNA]</scope>
    <source>
        <strain evidence="8">DSM 11116</strain>
    </source>
</reference>
<name>A0A212T9Y4_9BACT</name>
<dbReference type="CDD" id="cd02966">
    <property type="entry name" value="TlpA_like_family"/>
    <property type="match status" value="1"/>
</dbReference>
<dbReference type="Proteomes" id="UP000198131">
    <property type="component" value="Unassembled WGS sequence"/>
</dbReference>
<evidence type="ECO:0000256" key="1">
    <source>
        <dbReference type="ARBA" id="ARBA00004196"/>
    </source>
</evidence>